<accession>A0A2Z7C944</accession>
<reference evidence="2 3" key="1">
    <citation type="journal article" date="2015" name="Proc. Natl. Acad. Sci. U.S.A.">
        <title>The resurrection genome of Boea hygrometrica: A blueprint for survival of dehydration.</title>
        <authorList>
            <person name="Xiao L."/>
            <person name="Yang G."/>
            <person name="Zhang L."/>
            <person name="Yang X."/>
            <person name="Zhao S."/>
            <person name="Ji Z."/>
            <person name="Zhou Q."/>
            <person name="Hu M."/>
            <person name="Wang Y."/>
            <person name="Chen M."/>
            <person name="Xu Y."/>
            <person name="Jin H."/>
            <person name="Xiao X."/>
            <person name="Hu G."/>
            <person name="Bao F."/>
            <person name="Hu Y."/>
            <person name="Wan P."/>
            <person name="Li L."/>
            <person name="Deng X."/>
            <person name="Kuang T."/>
            <person name="Xiang C."/>
            <person name="Zhu J.K."/>
            <person name="Oliver M.J."/>
            <person name="He Y."/>
        </authorList>
    </citation>
    <scope>NUCLEOTIDE SEQUENCE [LARGE SCALE GENOMIC DNA]</scope>
    <source>
        <strain evidence="3">cv. XS01</strain>
    </source>
</reference>
<dbReference type="OrthoDB" id="1612127at2759"/>
<dbReference type="EMBL" id="KQ999857">
    <property type="protein sequence ID" value="KZV40838.1"/>
    <property type="molecule type" value="Genomic_DNA"/>
</dbReference>
<feature type="transmembrane region" description="Helical" evidence="1">
    <location>
        <begin position="12"/>
        <end position="34"/>
    </location>
</feature>
<proteinExistence type="predicted"/>
<evidence type="ECO:0000313" key="3">
    <source>
        <dbReference type="Proteomes" id="UP000250235"/>
    </source>
</evidence>
<name>A0A2Z7C944_9LAMI</name>
<keyword evidence="1" id="KW-0812">Transmembrane</keyword>
<keyword evidence="3" id="KW-1185">Reference proteome</keyword>
<sequence>MVLSALKGEPLVTKLAAVAKYGVLPAAMLAAVVYSPPDYARPKKPSPTSSSQ</sequence>
<keyword evidence="1" id="KW-0472">Membrane</keyword>
<dbReference type="Proteomes" id="UP000250235">
    <property type="component" value="Unassembled WGS sequence"/>
</dbReference>
<protein>
    <submittedName>
        <fullName evidence="2">Uncharacterized protein</fullName>
    </submittedName>
</protein>
<dbReference type="AlphaFoldDB" id="A0A2Z7C944"/>
<evidence type="ECO:0000256" key="1">
    <source>
        <dbReference type="SAM" id="Phobius"/>
    </source>
</evidence>
<keyword evidence="1" id="KW-1133">Transmembrane helix</keyword>
<evidence type="ECO:0000313" key="2">
    <source>
        <dbReference type="EMBL" id="KZV40838.1"/>
    </source>
</evidence>
<organism evidence="2 3">
    <name type="scientific">Dorcoceras hygrometricum</name>
    <dbReference type="NCBI Taxonomy" id="472368"/>
    <lineage>
        <taxon>Eukaryota</taxon>
        <taxon>Viridiplantae</taxon>
        <taxon>Streptophyta</taxon>
        <taxon>Embryophyta</taxon>
        <taxon>Tracheophyta</taxon>
        <taxon>Spermatophyta</taxon>
        <taxon>Magnoliopsida</taxon>
        <taxon>eudicotyledons</taxon>
        <taxon>Gunneridae</taxon>
        <taxon>Pentapetalae</taxon>
        <taxon>asterids</taxon>
        <taxon>lamiids</taxon>
        <taxon>Lamiales</taxon>
        <taxon>Gesneriaceae</taxon>
        <taxon>Didymocarpoideae</taxon>
        <taxon>Trichosporeae</taxon>
        <taxon>Loxocarpinae</taxon>
        <taxon>Dorcoceras</taxon>
    </lineage>
</organism>
<gene>
    <name evidence="2" type="ORF">F511_29190</name>
</gene>